<evidence type="ECO:0000256" key="9">
    <source>
        <dbReference type="ARBA" id="ARBA00022848"/>
    </source>
</evidence>
<dbReference type="InterPro" id="IPR001128">
    <property type="entry name" value="Cyt_P450"/>
</dbReference>
<dbReference type="SUPFAM" id="SSF48264">
    <property type="entry name" value="Cytochrome P450"/>
    <property type="match status" value="1"/>
</dbReference>
<evidence type="ECO:0000256" key="13">
    <source>
        <dbReference type="ARBA" id="ARBA00023136"/>
    </source>
</evidence>
<evidence type="ECO:0000256" key="1">
    <source>
        <dbReference type="ARBA" id="ARBA00001971"/>
    </source>
</evidence>
<dbReference type="GO" id="GO:0008202">
    <property type="term" value="P:steroid metabolic process"/>
    <property type="evidence" value="ECO:0007669"/>
    <property type="project" value="TreeGrafter"/>
</dbReference>
<protein>
    <recommendedName>
        <fullName evidence="5">unspecific monooxygenase</fullName>
        <ecNumber evidence="5">1.14.14.1</ecNumber>
    </recommendedName>
</protein>
<proteinExistence type="inferred from homology"/>
<dbReference type="GO" id="GO:0016712">
    <property type="term" value="F:oxidoreductase activity, acting on paired donors, with incorporation or reduction of molecular oxygen, reduced flavin or flavoprotein as one donor, and incorporation of one atom of oxygen"/>
    <property type="evidence" value="ECO:0007669"/>
    <property type="project" value="UniProtKB-EC"/>
</dbReference>
<dbReference type="PRINTS" id="PR00463">
    <property type="entry name" value="EP450I"/>
</dbReference>
<reference evidence="17 18" key="1">
    <citation type="journal article" date="2012" name="Genome Biol.">
        <title>Sequencing three crocodilian genomes to illuminate the evolution of archosaurs and amniotes.</title>
        <authorList>
            <person name="St John J.A."/>
            <person name="Braun E.L."/>
            <person name="Isberg S.R."/>
            <person name="Miles L.G."/>
            <person name="Chong A.Y."/>
            <person name="Gongora J."/>
            <person name="Dalzell P."/>
            <person name="Moran C."/>
            <person name="Bed'hom B."/>
            <person name="Abzhanov A."/>
            <person name="Burgess S.C."/>
            <person name="Cooksey A.M."/>
            <person name="Castoe T.A."/>
            <person name="Crawford N.G."/>
            <person name="Densmore L.D."/>
            <person name="Drew J.C."/>
            <person name="Edwards S.V."/>
            <person name="Faircloth B.C."/>
            <person name="Fujita M.K."/>
            <person name="Greenwold M.J."/>
            <person name="Hoffmann F.G."/>
            <person name="Howard J.M."/>
            <person name="Iguchi T."/>
            <person name="Janes D.E."/>
            <person name="Khan S.Y."/>
            <person name="Kohno S."/>
            <person name="de Koning A.J."/>
            <person name="Lance S.L."/>
            <person name="McCarthy F.M."/>
            <person name="McCormack J.E."/>
            <person name="Merchant M.E."/>
            <person name="Peterson D.G."/>
            <person name="Pollock D.D."/>
            <person name="Pourmand N."/>
            <person name="Raney B.J."/>
            <person name="Roessler K.A."/>
            <person name="Sanford J.R."/>
            <person name="Sawyer R.H."/>
            <person name="Schmidt C.J."/>
            <person name="Triplett E.W."/>
            <person name="Tuberville T.D."/>
            <person name="Venegas-Anaya M."/>
            <person name="Howard J.T."/>
            <person name="Jarvis E.D."/>
            <person name="Guillette L.J.Jr."/>
            <person name="Glenn T.C."/>
            <person name="Green R.E."/>
            <person name="Ray D.A."/>
        </authorList>
    </citation>
    <scope>NUCLEOTIDE SEQUENCE [LARGE SCALE GENOMIC DNA]</scope>
    <source>
        <strain evidence="17">KSC_2009_1</strain>
    </source>
</reference>
<dbReference type="Gene3D" id="1.10.630.10">
    <property type="entry name" value="Cytochrome P450"/>
    <property type="match status" value="1"/>
</dbReference>
<dbReference type="KEGG" id="amj:102570482"/>
<dbReference type="GO" id="GO:0070989">
    <property type="term" value="P:oxidative demethylation"/>
    <property type="evidence" value="ECO:0007669"/>
    <property type="project" value="TreeGrafter"/>
</dbReference>
<gene>
    <name evidence="17" type="ORF">Y1Q_0008341</name>
</gene>
<organism evidence="17 18">
    <name type="scientific">Alligator mississippiensis</name>
    <name type="common">American alligator</name>
    <dbReference type="NCBI Taxonomy" id="8496"/>
    <lineage>
        <taxon>Eukaryota</taxon>
        <taxon>Metazoa</taxon>
        <taxon>Chordata</taxon>
        <taxon>Craniata</taxon>
        <taxon>Vertebrata</taxon>
        <taxon>Euteleostomi</taxon>
        <taxon>Archelosauria</taxon>
        <taxon>Archosauria</taxon>
        <taxon>Crocodylia</taxon>
        <taxon>Alligatoridae</taxon>
        <taxon>Alligatorinae</taxon>
        <taxon>Alligator</taxon>
    </lineage>
</organism>
<evidence type="ECO:0000313" key="18">
    <source>
        <dbReference type="Proteomes" id="UP000050525"/>
    </source>
</evidence>
<dbReference type="GO" id="GO:0005789">
    <property type="term" value="C:endoplasmic reticulum membrane"/>
    <property type="evidence" value="ECO:0007669"/>
    <property type="project" value="UniProtKB-SubCell"/>
</dbReference>
<evidence type="ECO:0000256" key="10">
    <source>
        <dbReference type="ARBA" id="ARBA00023002"/>
    </source>
</evidence>
<dbReference type="Proteomes" id="UP000050525">
    <property type="component" value="Unassembled WGS sequence"/>
</dbReference>
<dbReference type="PANTHER" id="PTHR24302:SF38">
    <property type="entry name" value="CYTOCHROME P450 3A5"/>
    <property type="match status" value="1"/>
</dbReference>
<dbReference type="PANTHER" id="PTHR24302">
    <property type="entry name" value="CYTOCHROME P450 FAMILY 3"/>
    <property type="match status" value="1"/>
</dbReference>
<dbReference type="AlphaFoldDB" id="A0A151N254"/>
<dbReference type="GO" id="GO:0020037">
    <property type="term" value="F:heme binding"/>
    <property type="evidence" value="ECO:0007669"/>
    <property type="project" value="InterPro"/>
</dbReference>
<dbReference type="GO" id="GO:0005506">
    <property type="term" value="F:iron ion binding"/>
    <property type="evidence" value="ECO:0007669"/>
    <property type="project" value="InterPro"/>
</dbReference>
<keyword evidence="6 14" id="KW-0349">Heme</keyword>
<dbReference type="PROSITE" id="PS00086">
    <property type="entry name" value="CYTOCHROME_P450"/>
    <property type="match status" value="1"/>
</dbReference>
<dbReference type="InterPro" id="IPR017972">
    <property type="entry name" value="Cyt_P450_CS"/>
</dbReference>
<evidence type="ECO:0000256" key="7">
    <source>
        <dbReference type="ARBA" id="ARBA00022723"/>
    </source>
</evidence>
<keyword evidence="16" id="KW-0812">Transmembrane</keyword>
<dbReference type="PRINTS" id="PR00385">
    <property type="entry name" value="P450"/>
</dbReference>
<dbReference type="eggNOG" id="KOG0158">
    <property type="taxonomic scope" value="Eukaryota"/>
</dbReference>
<keyword evidence="18" id="KW-1185">Reference proteome</keyword>
<dbReference type="EMBL" id="AKHW03004154">
    <property type="protein sequence ID" value="KYO30729.1"/>
    <property type="molecule type" value="Genomic_DNA"/>
</dbReference>
<dbReference type="EC" id="1.14.14.1" evidence="5"/>
<evidence type="ECO:0000256" key="4">
    <source>
        <dbReference type="ARBA" id="ARBA00010617"/>
    </source>
</evidence>
<dbReference type="InterPro" id="IPR036396">
    <property type="entry name" value="Cyt_P450_sf"/>
</dbReference>
<dbReference type="InterPro" id="IPR002401">
    <property type="entry name" value="Cyt_P450_E_grp-I"/>
</dbReference>
<keyword evidence="16" id="KW-1133">Transmembrane helix</keyword>
<evidence type="ECO:0000256" key="14">
    <source>
        <dbReference type="PIRSR" id="PIRSR602401-1"/>
    </source>
</evidence>
<comment type="caution">
    <text evidence="17">The sequence shown here is derived from an EMBL/GenBank/DDBJ whole genome shotgun (WGS) entry which is preliminary data.</text>
</comment>
<evidence type="ECO:0000256" key="16">
    <source>
        <dbReference type="SAM" id="Phobius"/>
    </source>
</evidence>
<evidence type="ECO:0000256" key="15">
    <source>
        <dbReference type="RuleBase" id="RU000461"/>
    </source>
</evidence>
<evidence type="ECO:0000256" key="12">
    <source>
        <dbReference type="ARBA" id="ARBA00023033"/>
    </source>
</evidence>
<evidence type="ECO:0000256" key="2">
    <source>
        <dbReference type="ARBA" id="ARBA00004174"/>
    </source>
</evidence>
<comment type="subcellular location">
    <subcellularLocation>
        <location evidence="3">Endoplasmic reticulum membrane</location>
        <topology evidence="3">Peripheral membrane protein</topology>
    </subcellularLocation>
    <subcellularLocation>
        <location evidence="2">Microsome membrane</location>
        <topology evidence="2">Peripheral membrane protein</topology>
    </subcellularLocation>
</comment>
<dbReference type="InterPro" id="IPR008072">
    <property type="entry name" value="Cyt_P450_E_CYP3A"/>
</dbReference>
<dbReference type="OrthoDB" id="1470350at2759"/>
<keyword evidence="10 15" id="KW-0560">Oxidoreductase</keyword>
<evidence type="ECO:0000256" key="11">
    <source>
        <dbReference type="ARBA" id="ARBA00023004"/>
    </source>
</evidence>
<dbReference type="Pfam" id="PF00067">
    <property type="entry name" value="p450"/>
    <property type="match status" value="1"/>
</dbReference>
<feature type="binding site" description="axial binding residue" evidence="14">
    <location>
        <position position="449"/>
    </location>
    <ligand>
        <name>heme</name>
        <dbReference type="ChEBI" id="CHEBI:30413"/>
    </ligand>
    <ligandPart>
        <name>Fe</name>
        <dbReference type="ChEBI" id="CHEBI:18248"/>
    </ligandPart>
</feature>
<dbReference type="FunFam" id="1.10.630.10:FF:000003">
    <property type="entry name" value="cytochrome P450 3A12-like isoform X2"/>
    <property type="match status" value="1"/>
</dbReference>
<comment type="similarity">
    <text evidence="4 15">Belongs to the cytochrome P450 family.</text>
</comment>
<accession>A0A151N254</accession>
<dbReference type="CDD" id="cd20650">
    <property type="entry name" value="CYP3A"/>
    <property type="match status" value="1"/>
</dbReference>
<evidence type="ECO:0000256" key="5">
    <source>
        <dbReference type="ARBA" id="ARBA00012109"/>
    </source>
</evidence>
<feature type="transmembrane region" description="Helical" evidence="16">
    <location>
        <begin position="12"/>
        <end position="33"/>
    </location>
</feature>
<keyword evidence="7 14" id="KW-0479">Metal-binding</keyword>
<keyword evidence="12 15" id="KW-0503">Monooxygenase</keyword>
<dbReference type="GO" id="GO:0050649">
    <property type="term" value="F:testosterone 6-beta-hydroxylase activity"/>
    <property type="evidence" value="ECO:0007669"/>
    <property type="project" value="TreeGrafter"/>
</dbReference>
<name>A0A151N254_ALLMI</name>
<sequence length="508" mass="58091">MNFLSYFSIETWALLIVFLGLLLLYGIWPYGIFKKLGIPGPKPLPFFGTALSYRNGFMDFDNECFQKYGNLWGIYDGRQPVLATVDPTVIKTVLVKECYTTFTNRRSFGPTGVLESAISIAEDEEWKRIRTVLSPTFTSGKLKEMFPVMKHYGDILVRNVRKQVEKNDVIGVKEVFGAYSMDVVTSTSFGVNTDSMNNPKDPFVKEAKKLVKFDFFSPVFVLLYVLPCLNPVMKKLGVNIFPKDALEFFMQSVTKIKEARKEEARADRVDFLQLMIDSQRSNNGHVSNGLSHSSKVLTDIEILAQAIIFIFAGYETISSTLRYLVYELATHPDVQQKLQEEVDRVLLNKDSLTYDALMQMDYLDMTLNETLRFFPFGGRLERVCKKDVEVNGVSILKGMVVMVPLYVLHHNPEYWPEPEEFRPERFSKENKESMDPYLYLPFGAGPRNCIGMRFALLAMKIAVARLVQNFTFKTCKETPIPLKLDSKGFLNPVKPIILKLVPRSRSTE</sequence>
<comment type="cofactor">
    <cofactor evidence="1 14">
        <name>heme</name>
        <dbReference type="ChEBI" id="CHEBI:30413"/>
    </cofactor>
</comment>
<evidence type="ECO:0000313" key="17">
    <source>
        <dbReference type="EMBL" id="KYO30729.1"/>
    </source>
</evidence>
<keyword evidence="13 16" id="KW-0472">Membrane</keyword>
<evidence type="ECO:0000256" key="3">
    <source>
        <dbReference type="ARBA" id="ARBA00004406"/>
    </source>
</evidence>
<evidence type="ECO:0000256" key="8">
    <source>
        <dbReference type="ARBA" id="ARBA00022824"/>
    </source>
</evidence>
<dbReference type="STRING" id="8496.A0A151N254"/>
<keyword evidence="9" id="KW-0492">Microsome</keyword>
<dbReference type="InterPro" id="IPR050705">
    <property type="entry name" value="Cytochrome_P450_3A"/>
</dbReference>
<keyword evidence="8" id="KW-0256">Endoplasmic reticulum</keyword>
<keyword evidence="11 14" id="KW-0408">Iron</keyword>
<evidence type="ECO:0000256" key="6">
    <source>
        <dbReference type="ARBA" id="ARBA00022617"/>
    </source>
</evidence>